<sequence>MEEVAVRTRQSLAELKQEITTRYSETKQQTDQLENNLMNMEQKFADFSMKTITMLQNVCTTLLDPQGSQSNKWKAHWQEQPSKQSQTESQGKVLLDMACKSLTQGEVGQVDFKLLGATYTDFNYFCQPGENAHSGVLFPWNDLSASTTNRCMIMGDFNIDLEQDGDKAKEIFEWMDNCSLGPVIPNTNTSLRLDRMIDYAIAAEIDLTVQTYEGFTTSDHKPLLLVCTGDVVENVEGSRTRWKVFSSMLSYTTDYWENRWEQELTNDTYESFVSFLSPLVHRCKHYFPRNHTRSSIPPDLVSLLATSRSLSFKAKQKGDVRLREEAHRIRNIARHQLKEHLERRNLATEISMVFWSKTKRHFRTVSSSLKGFISPSGDVIKEPQRMADIAADYYKDILRNQS</sequence>
<gene>
    <name evidence="3" type="ORF">EDS130_LOCUS28981</name>
</gene>
<accession>A0A815BDS7</accession>
<evidence type="ECO:0000313" key="3">
    <source>
        <dbReference type="EMBL" id="CAF1270020.1"/>
    </source>
</evidence>
<dbReference type="OrthoDB" id="10058826at2759"/>
<dbReference type="Proteomes" id="UP000663852">
    <property type="component" value="Unassembled WGS sequence"/>
</dbReference>
<dbReference type="InterPro" id="IPR036691">
    <property type="entry name" value="Endo/exonu/phosph_ase_sf"/>
</dbReference>
<comment type="caution">
    <text evidence="3">The sequence shown here is derived from an EMBL/GenBank/DDBJ whole genome shotgun (WGS) entry which is preliminary data.</text>
</comment>
<dbReference type="Gene3D" id="3.60.10.10">
    <property type="entry name" value="Endonuclease/exonuclease/phosphatase"/>
    <property type="match status" value="1"/>
</dbReference>
<keyword evidence="1" id="KW-0175">Coiled coil</keyword>
<organism evidence="3 4">
    <name type="scientific">Adineta ricciae</name>
    <name type="common">Rotifer</name>
    <dbReference type="NCBI Taxonomy" id="249248"/>
    <lineage>
        <taxon>Eukaryota</taxon>
        <taxon>Metazoa</taxon>
        <taxon>Spiralia</taxon>
        <taxon>Gnathifera</taxon>
        <taxon>Rotifera</taxon>
        <taxon>Eurotatoria</taxon>
        <taxon>Bdelloidea</taxon>
        <taxon>Adinetida</taxon>
        <taxon>Adinetidae</taxon>
        <taxon>Adineta</taxon>
    </lineage>
</organism>
<dbReference type="SUPFAM" id="SSF56219">
    <property type="entry name" value="DNase I-like"/>
    <property type="match status" value="1"/>
</dbReference>
<feature type="coiled-coil region" evidence="1">
    <location>
        <begin position="16"/>
        <end position="50"/>
    </location>
</feature>
<proteinExistence type="predicted"/>
<dbReference type="EMBL" id="CAJNOJ010000192">
    <property type="protein sequence ID" value="CAF1270020.1"/>
    <property type="molecule type" value="Genomic_DNA"/>
</dbReference>
<feature type="region of interest" description="Disordered" evidence="2">
    <location>
        <begin position="70"/>
        <end position="89"/>
    </location>
</feature>
<dbReference type="AlphaFoldDB" id="A0A815BDS7"/>
<evidence type="ECO:0000256" key="2">
    <source>
        <dbReference type="SAM" id="MobiDB-lite"/>
    </source>
</evidence>
<reference evidence="3" key="1">
    <citation type="submission" date="2021-02" db="EMBL/GenBank/DDBJ databases">
        <authorList>
            <person name="Nowell W R."/>
        </authorList>
    </citation>
    <scope>NUCLEOTIDE SEQUENCE</scope>
</reference>
<protein>
    <recommendedName>
        <fullName evidence="5">Endonuclease/exonuclease/phosphatase domain-containing protein</fullName>
    </recommendedName>
</protein>
<evidence type="ECO:0008006" key="5">
    <source>
        <dbReference type="Google" id="ProtNLM"/>
    </source>
</evidence>
<evidence type="ECO:0000256" key="1">
    <source>
        <dbReference type="SAM" id="Coils"/>
    </source>
</evidence>
<evidence type="ECO:0000313" key="4">
    <source>
        <dbReference type="Proteomes" id="UP000663852"/>
    </source>
</evidence>
<feature type="compositionally biased region" description="Polar residues" evidence="2">
    <location>
        <begin position="79"/>
        <end position="89"/>
    </location>
</feature>
<name>A0A815BDS7_ADIRI</name>